<evidence type="ECO:0000313" key="4">
    <source>
        <dbReference type="EMBL" id="ORI98714.1"/>
    </source>
</evidence>
<evidence type="ECO:0000259" key="2">
    <source>
        <dbReference type="Pfam" id="PF01458"/>
    </source>
</evidence>
<dbReference type="GO" id="GO:0016226">
    <property type="term" value="P:iron-sulfur cluster assembly"/>
    <property type="evidence" value="ECO:0007669"/>
    <property type="project" value="InterPro"/>
</dbReference>
<reference evidence="4 5" key="1">
    <citation type="journal article" date="2017" name="Front. Microbiol.">
        <title>Genomic Characterization of Dairy Associated Leuconostoc Species and Diversity of Leuconostocs in Undefined Mixed Mesophilic Starter Cultures.</title>
        <authorList>
            <person name="Frantzen C.A."/>
            <person name="Kot W."/>
            <person name="Pedersen T.B."/>
            <person name="Ardo Y.M."/>
            <person name="Broadbent J.R."/>
            <person name="Neve H."/>
            <person name="Hansen L.H."/>
            <person name="Dal Bello F."/>
            <person name="Ostlie H.M."/>
            <person name="Kleppen H.P."/>
            <person name="Vogensen F.K."/>
            <person name="Holo H."/>
        </authorList>
    </citation>
    <scope>NUCLEOTIDE SEQUENCE [LARGE SCALE GENOMIC DNA]</scope>
    <source>
        <strain evidence="4 5">LMGCF08</strain>
    </source>
</reference>
<dbReference type="PANTHER" id="PTHR43575:SF1">
    <property type="entry name" value="PROTEIN ABCI7, CHLOROPLASTIC"/>
    <property type="match status" value="1"/>
</dbReference>
<dbReference type="InterPro" id="IPR000825">
    <property type="entry name" value="SUF_FeS_clus_asmbl_SufBD_core"/>
</dbReference>
<name>A0A1X0VGH1_LEUPS</name>
<dbReference type="RefSeq" id="WP_004915514.1">
    <property type="nucleotide sequence ID" value="NZ_MPLS01000001.1"/>
</dbReference>
<feature type="domain" description="SUF system FeS cluster assembly SufBD N-terminal" evidence="3">
    <location>
        <begin position="61"/>
        <end position="126"/>
    </location>
</feature>
<dbReference type="InterPro" id="IPR045595">
    <property type="entry name" value="SufBD_N"/>
</dbReference>
<organism evidence="4 5">
    <name type="scientific">Leuconostoc pseudomesenteroides</name>
    <dbReference type="NCBI Taxonomy" id="33968"/>
    <lineage>
        <taxon>Bacteria</taxon>
        <taxon>Bacillati</taxon>
        <taxon>Bacillota</taxon>
        <taxon>Bacilli</taxon>
        <taxon>Lactobacillales</taxon>
        <taxon>Lactobacillaceae</taxon>
        <taxon>Leuconostoc</taxon>
    </lineage>
</organism>
<dbReference type="InterPro" id="IPR055346">
    <property type="entry name" value="Fe-S_cluster_assembly_SufBD"/>
</dbReference>
<dbReference type="InterPro" id="IPR011542">
    <property type="entry name" value="SUF_FeS_clus_asmbl_SufD"/>
</dbReference>
<dbReference type="PANTHER" id="PTHR43575">
    <property type="entry name" value="PROTEIN ABCI7, CHLOROPLASTIC"/>
    <property type="match status" value="1"/>
</dbReference>
<dbReference type="NCBIfam" id="TIGR01981">
    <property type="entry name" value="sufD"/>
    <property type="match status" value="1"/>
</dbReference>
<dbReference type="Pfam" id="PF01458">
    <property type="entry name" value="SUFBD_core"/>
    <property type="match status" value="1"/>
</dbReference>
<sequence length="396" mass="43587">MADNHSIQSLPLPTFAKVRYNAWQLDDMIPATETATTPFFMKNKGNGIEVSGLSTTYQHLTEAMTAQGVILMSMVQAKIDYPALLEKMIGTVITKTTDRLSAQNFAQFNTGIFVYIPENVQFDDVLHLTLNHLAASGKDLVARIFVYIGANAKADILQEIHTIGDQKSKASVVVEVIADVGAQVTYANIDAFNEQTTAYINREAEVRDHATLDWQNAEFNDGNAIIRLASQLNGEGATSHANVIGLTTKKQTQGFVTTILNRGRHTLGHIFQRGVILNRSTLVFNGIGKIIKGAQGSDAQQESRVLMLSRRARGDANPLLLIDENDVTAGHAASVGRVDEDQMYYLMSRGISEQVARKLVIRGFMGEVLAKMPTKEAQQQVVTEIDRKLKHEDESN</sequence>
<dbReference type="Pfam" id="PF19295">
    <property type="entry name" value="SufBD_N"/>
    <property type="match status" value="1"/>
</dbReference>
<comment type="similarity">
    <text evidence="1">Belongs to the iron-sulfur cluster assembly SufBD family.</text>
</comment>
<evidence type="ECO:0000259" key="3">
    <source>
        <dbReference type="Pfam" id="PF19295"/>
    </source>
</evidence>
<evidence type="ECO:0000313" key="5">
    <source>
        <dbReference type="Proteomes" id="UP000192288"/>
    </source>
</evidence>
<proteinExistence type="inferred from homology"/>
<dbReference type="STRING" id="33968.BMS77_03105"/>
<dbReference type="EMBL" id="MPLS01000001">
    <property type="protein sequence ID" value="ORI98714.1"/>
    <property type="molecule type" value="Genomic_DNA"/>
</dbReference>
<gene>
    <name evidence="4" type="ORF">BMR96_00220</name>
</gene>
<dbReference type="Proteomes" id="UP000192288">
    <property type="component" value="Unassembled WGS sequence"/>
</dbReference>
<protein>
    <submittedName>
        <fullName evidence="4">Fe-S cluster assembly protein SufD</fullName>
    </submittedName>
</protein>
<dbReference type="InterPro" id="IPR037284">
    <property type="entry name" value="SUF_FeS_clus_asmbl_SufBD_sf"/>
</dbReference>
<accession>A0A1X0VGH1</accession>
<dbReference type="SUPFAM" id="SSF101960">
    <property type="entry name" value="Stabilizer of iron transporter SufD"/>
    <property type="match status" value="1"/>
</dbReference>
<evidence type="ECO:0000256" key="1">
    <source>
        <dbReference type="ARBA" id="ARBA00043967"/>
    </source>
</evidence>
<dbReference type="eggNOG" id="COG0719">
    <property type="taxonomic scope" value="Bacteria"/>
</dbReference>
<feature type="domain" description="SUF system FeS cluster assembly SufBD core" evidence="2">
    <location>
        <begin position="137"/>
        <end position="364"/>
    </location>
</feature>
<dbReference type="AlphaFoldDB" id="A0A1X0VGH1"/>
<comment type="caution">
    <text evidence="4">The sequence shown here is derived from an EMBL/GenBank/DDBJ whole genome shotgun (WGS) entry which is preliminary data.</text>
</comment>